<feature type="region of interest" description="Disordered" evidence="1">
    <location>
        <begin position="1"/>
        <end position="55"/>
    </location>
</feature>
<evidence type="ECO:0000313" key="3">
    <source>
        <dbReference type="EMBL" id="MBA4646633.1"/>
    </source>
</evidence>
<name>A0A7C8ZNV7_OPUST</name>
<protein>
    <submittedName>
        <fullName evidence="3">Uncharacterized protein</fullName>
    </submittedName>
</protein>
<reference evidence="3" key="2">
    <citation type="submission" date="2020-07" db="EMBL/GenBank/DDBJ databases">
        <authorList>
            <person name="Vera ALvarez R."/>
            <person name="Arias-Moreno D.M."/>
            <person name="Jimenez-Jacinto V."/>
            <person name="Jimenez-Bremont J.F."/>
            <person name="Swaminathan K."/>
            <person name="Moose S.P."/>
            <person name="Guerrero-Gonzalez M.L."/>
            <person name="Marino-Ramirez L."/>
            <person name="Landsman D."/>
            <person name="Rodriguez-Kessler M."/>
            <person name="Delgado-Sanchez P."/>
        </authorList>
    </citation>
    <scope>NUCLEOTIDE SEQUENCE</scope>
    <source>
        <tissue evidence="3">Cladode</tissue>
    </source>
</reference>
<accession>A0A7C8ZNV7</accession>
<keyword evidence="2" id="KW-0472">Membrane</keyword>
<dbReference type="EMBL" id="GISG01147264">
    <property type="protein sequence ID" value="MBA4646633.1"/>
    <property type="molecule type" value="Transcribed_RNA"/>
</dbReference>
<organism evidence="3">
    <name type="scientific">Opuntia streptacantha</name>
    <name type="common">Prickly pear cactus</name>
    <name type="synonym">Opuntia cardona</name>
    <dbReference type="NCBI Taxonomy" id="393608"/>
    <lineage>
        <taxon>Eukaryota</taxon>
        <taxon>Viridiplantae</taxon>
        <taxon>Streptophyta</taxon>
        <taxon>Embryophyta</taxon>
        <taxon>Tracheophyta</taxon>
        <taxon>Spermatophyta</taxon>
        <taxon>Magnoliopsida</taxon>
        <taxon>eudicotyledons</taxon>
        <taxon>Gunneridae</taxon>
        <taxon>Pentapetalae</taxon>
        <taxon>Caryophyllales</taxon>
        <taxon>Cactineae</taxon>
        <taxon>Cactaceae</taxon>
        <taxon>Opuntioideae</taxon>
        <taxon>Opuntia</taxon>
    </lineage>
</organism>
<keyword evidence="2" id="KW-0812">Transmembrane</keyword>
<sequence length="153" mass="17223">MQRQSLGSPGRGALAKNDAVLKADDNRRRESSPPAIIVGSGADTDDEEIKPEKPLRCHSQPEKLIHLIPILLVFCFLVLYLSSHDPSPKDLAQFNGFKHPEKLIDSTDIDEIGRVQHQPKRGDVFAIRSLRNLQEEIQRDAPKSRSHRKLGDF</sequence>
<dbReference type="AlphaFoldDB" id="A0A7C8ZNV7"/>
<evidence type="ECO:0000256" key="1">
    <source>
        <dbReference type="SAM" id="MobiDB-lite"/>
    </source>
</evidence>
<feature type="compositionally biased region" description="Basic and acidic residues" evidence="1">
    <location>
        <begin position="19"/>
        <end position="31"/>
    </location>
</feature>
<dbReference type="PANTHER" id="PTHR35297">
    <property type="entry name" value="PROTEIN, PUTATIVE-RELATED"/>
    <property type="match status" value="1"/>
</dbReference>
<proteinExistence type="predicted"/>
<feature type="transmembrane region" description="Helical" evidence="2">
    <location>
        <begin position="64"/>
        <end position="82"/>
    </location>
</feature>
<evidence type="ECO:0000256" key="2">
    <source>
        <dbReference type="SAM" id="Phobius"/>
    </source>
</evidence>
<dbReference type="PANTHER" id="PTHR35297:SF2">
    <property type="entry name" value="PROTEIN, PUTATIVE-RELATED"/>
    <property type="match status" value="1"/>
</dbReference>
<keyword evidence="2" id="KW-1133">Transmembrane helix</keyword>
<reference evidence="3" key="1">
    <citation type="journal article" date="2013" name="J. Plant Res.">
        <title>Effect of fungi and light on seed germination of three Opuntia species from semiarid lands of central Mexico.</title>
        <authorList>
            <person name="Delgado-Sanchez P."/>
            <person name="Jimenez-Bremont J.F."/>
            <person name="Guerrero-Gonzalez Mde L."/>
            <person name="Flores J."/>
        </authorList>
    </citation>
    <scope>NUCLEOTIDE SEQUENCE</scope>
    <source>
        <tissue evidence="3">Cladode</tissue>
    </source>
</reference>